<dbReference type="InterPro" id="IPR000600">
    <property type="entry name" value="ROK"/>
</dbReference>
<dbReference type="PANTHER" id="PTHR18964:SF149">
    <property type="entry name" value="BIFUNCTIONAL UDP-N-ACETYLGLUCOSAMINE 2-EPIMERASE_N-ACETYLMANNOSAMINE KINASE"/>
    <property type="match status" value="1"/>
</dbReference>
<reference evidence="3" key="1">
    <citation type="journal article" date="2019" name="Int. J. Syst. Evol. Microbiol.">
        <title>The Global Catalogue of Microorganisms (GCM) 10K type strain sequencing project: providing services to taxonomists for standard genome sequencing and annotation.</title>
        <authorList>
            <consortium name="The Broad Institute Genomics Platform"/>
            <consortium name="The Broad Institute Genome Sequencing Center for Infectious Disease"/>
            <person name="Wu L."/>
            <person name="Ma J."/>
        </authorList>
    </citation>
    <scope>NUCLEOTIDE SEQUENCE [LARGE SCALE GENOMIC DNA]</scope>
    <source>
        <strain evidence="3">JCM 18459</strain>
    </source>
</reference>
<dbReference type="Proteomes" id="UP001500221">
    <property type="component" value="Unassembled WGS sequence"/>
</dbReference>
<dbReference type="InterPro" id="IPR043129">
    <property type="entry name" value="ATPase_NBD"/>
</dbReference>
<dbReference type="SUPFAM" id="SSF53067">
    <property type="entry name" value="Actin-like ATPase domain"/>
    <property type="match status" value="1"/>
</dbReference>
<proteinExistence type="inferred from homology"/>
<comment type="similarity">
    <text evidence="1">Belongs to the ROK (NagC/XylR) family.</text>
</comment>
<organism evidence="2 3">
    <name type="scientific">Nocardioides marinquilinus</name>
    <dbReference type="NCBI Taxonomy" id="1210400"/>
    <lineage>
        <taxon>Bacteria</taxon>
        <taxon>Bacillati</taxon>
        <taxon>Actinomycetota</taxon>
        <taxon>Actinomycetes</taxon>
        <taxon>Propionibacteriales</taxon>
        <taxon>Nocardioidaceae</taxon>
        <taxon>Nocardioides</taxon>
    </lineage>
</organism>
<sequence>MGTDVVRRANLSTILQTVHRRGPTTRAELTRQLGLNRSTIGGLTAELLELGLVIEGTASVAGRSGRPSHLVVPRDDNVVVAVDLGVDRISAALVALGGRVTERRRRLHARGEHDVDHVVDVVAQLVGDLLATKPGARCLGVGVAVPGAIRTDDGLVQFAPNLGWVGEPFTARLSERLGLPVCTGNDANLGVLAEHMRGAAVGFDHAAYLAGSVGIGGGFLVGGTLLGGSSGYAGEVGHLQVDSAGPVCRCGATGCWEMKAGENRLLQLAGRLPGGGPDAVAEVIDAARGGEARARDALAETAEWVGAGLRAVVNVFNPDIIVLGGSLAQVWDVQADVVRATVKRTALPALRDEVEIASARLGGDSPLVGAAELAFAPVLEDPQDVGSPQVALG</sequence>
<gene>
    <name evidence="2" type="ORF">GCM10023340_34590</name>
</gene>
<keyword evidence="3" id="KW-1185">Reference proteome</keyword>
<protein>
    <submittedName>
        <fullName evidence="2">ROK family transcriptional regulator</fullName>
    </submittedName>
</protein>
<dbReference type="SUPFAM" id="SSF46785">
    <property type="entry name" value="Winged helix' DNA-binding domain"/>
    <property type="match status" value="1"/>
</dbReference>
<dbReference type="InterPro" id="IPR036388">
    <property type="entry name" value="WH-like_DNA-bd_sf"/>
</dbReference>
<evidence type="ECO:0000313" key="3">
    <source>
        <dbReference type="Proteomes" id="UP001500221"/>
    </source>
</evidence>
<name>A0ABP9PZ14_9ACTN</name>
<dbReference type="PANTHER" id="PTHR18964">
    <property type="entry name" value="ROK (REPRESSOR, ORF, KINASE) FAMILY"/>
    <property type="match status" value="1"/>
</dbReference>
<dbReference type="EMBL" id="BAABKG010000004">
    <property type="protein sequence ID" value="GAA5153115.1"/>
    <property type="molecule type" value="Genomic_DNA"/>
</dbReference>
<dbReference type="Pfam" id="PF00480">
    <property type="entry name" value="ROK"/>
    <property type="match status" value="1"/>
</dbReference>
<dbReference type="InterPro" id="IPR036390">
    <property type="entry name" value="WH_DNA-bd_sf"/>
</dbReference>
<dbReference type="Gene3D" id="3.30.420.40">
    <property type="match status" value="2"/>
</dbReference>
<accession>A0ABP9PZ14</accession>
<evidence type="ECO:0000256" key="1">
    <source>
        <dbReference type="ARBA" id="ARBA00006479"/>
    </source>
</evidence>
<evidence type="ECO:0000313" key="2">
    <source>
        <dbReference type="EMBL" id="GAA5153115.1"/>
    </source>
</evidence>
<dbReference type="Gene3D" id="1.10.10.10">
    <property type="entry name" value="Winged helix-like DNA-binding domain superfamily/Winged helix DNA-binding domain"/>
    <property type="match status" value="1"/>
</dbReference>
<comment type="caution">
    <text evidence="2">The sequence shown here is derived from an EMBL/GenBank/DDBJ whole genome shotgun (WGS) entry which is preliminary data.</text>
</comment>